<sequence length="288" mass="32865">MTDAQPNLHRRRLGLELRALRKATGMSLTEAAERLCLYGGPGLSKIENGKQRVPGIALAGFFEVYGLTDKARIEKIRKLTSLANSSKRTTLLDQYRQTVPDPFAEYLHLEELASKSETFTWTVPGLLQTPDYARAIVERGRQWRSTREINNFVELRMARQEALSREEPLHLWSVLDESALWREVGGKQVMKAQLEYVLQVTEEHKHVELQILPFTHGSHAGFDGPFHMLHFPVGPPVVVVDAMTTSLYLEEDSDVGRYEMAFSYLRGEALSTEASQRHIRDLIKDRYT</sequence>
<dbReference type="Pfam" id="PF19054">
    <property type="entry name" value="DUF5753"/>
    <property type="match status" value="1"/>
</dbReference>
<accession>A0A0L0KNT0</accession>
<name>A0A0L0KNT0_9ACTN</name>
<evidence type="ECO:0000313" key="2">
    <source>
        <dbReference type="EMBL" id="KND39245.1"/>
    </source>
</evidence>
<dbReference type="InterPro" id="IPR010982">
    <property type="entry name" value="Lambda_DNA-bd_dom_sf"/>
</dbReference>
<dbReference type="GO" id="GO:0003677">
    <property type="term" value="F:DNA binding"/>
    <property type="evidence" value="ECO:0007669"/>
    <property type="project" value="InterPro"/>
</dbReference>
<dbReference type="Gene3D" id="1.10.260.40">
    <property type="entry name" value="lambda repressor-like DNA-binding domains"/>
    <property type="match status" value="1"/>
</dbReference>
<dbReference type="Pfam" id="PF13560">
    <property type="entry name" value="HTH_31"/>
    <property type="match status" value="1"/>
</dbReference>
<proteinExistence type="predicted"/>
<evidence type="ECO:0000313" key="3">
    <source>
        <dbReference type="Proteomes" id="UP000037151"/>
    </source>
</evidence>
<comment type="caution">
    <text evidence="2">The sequence shown here is derived from an EMBL/GenBank/DDBJ whole genome shotgun (WGS) entry which is preliminary data.</text>
</comment>
<dbReference type="SMART" id="SM00530">
    <property type="entry name" value="HTH_XRE"/>
    <property type="match status" value="1"/>
</dbReference>
<feature type="domain" description="HTH cro/C1-type" evidence="1">
    <location>
        <begin position="17"/>
        <end position="59"/>
    </location>
</feature>
<protein>
    <submittedName>
        <fullName evidence="2">Transcriptional regulator</fullName>
    </submittedName>
</protein>
<dbReference type="PROSITE" id="PS50943">
    <property type="entry name" value="HTH_CROC1"/>
    <property type="match status" value="1"/>
</dbReference>
<dbReference type="EMBL" id="JPPY01000028">
    <property type="protein sequence ID" value="KND39245.1"/>
    <property type="molecule type" value="Genomic_DNA"/>
</dbReference>
<dbReference type="OrthoDB" id="4054122at2"/>
<dbReference type="CDD" id="cd00093">
    <property type="entry name" value="HTH_XRE"/>
    <property type="match status" value="1"/>
</dbReference>
<reference evidence="3" key="1">
    <citation type="submission" date="2014-07" db="EMBL/GenBank/DDBJ databases">
        <title>Genome sequencing of plant-pathogenic Streptomyces species.</title>
        <authorList>
            <person name="Harrison J."/>
            <person name="Sapp M."/>
            <person name="Thwaites R."/>
            <person name="Studholme D.J."/>
        </authorList>
    </citation>
    <scope>NUCLEOTIDE SEQUENCE [LARGE SCALE GENOMIC DNA]</scope>
    <source>
        <strain evidence="3">NCPPB 4445</strain>
    </source>
</reference>
<dbReference type="Proteomes" id="UP000037151">
    <property type="component" value="Unassembled WGS sequence"/>
</dbReference>
<dbReference type="SUPFAM" id="SSF47413">
    <property type="entry name" value="lambda repressor-like DNA-binding domains"/>
    <property type="match status" value="1"/>
</dbReference>
<dbReference type="AlphaFoldDB" id="A0A0L0KNT0"/>
<evidence type="ECO:0000259" key="1">
    <source>
        <dbReference type="PROSITE" id="PS50943"/>
    </source>
</evidence>
<dbReference type="InterPro" id="IPR043917">
    <property type="entry name" value="DUF5753"/>
</dbReference>
<organism evidence="2 3">
    <name type="scientific">Streptomyces acidiscabies</name>
    <dbReference type="NCBI Taxonomy" id="42234"/>
    <lineage>
        <taxon>Bacteria</taxon>
        <taxon>Bacillati</taxon>
        <taxon>Actinomycetota</taxon>
        <taxon>Actinomycetes</taxon>
        <taxon>Kitasatosporales</taxon>
        <taxon>Streptomycetaceae</taxon>
        <taxon>Streptomyces</taxon>
    </lineage>
</organism>
<dbReference type="PATRIC" id="fig|42234.21.peg.918"/>
<gene>
    <name evidence="2" type="ORF">IQ63_04450</name>
</gene>
<dbReference type="InterPro" id="IPR001387">
    <property type="entry name" value="Cro/C1-type_HTH"/>
</dbReference>
<dbReference type="RefSeq" id="WP_050369477.1">
    <property type="nucleotide sequence ID" value="NZ_KQ257801.1"/>
</dbReference>